<organism evidence="2 3">
    <name type="scientific">Tetrapyrgos nigripes</name>
    <dbReference type="NCBI Taxonomy" id="182062"/>
    <lineage>
        <taxon>Eukaryota</taxon>
        <taxon>Fungi</taxon>
        <taxon>Dikarya</taxon>
        <taxon>Basidiomycota</taxon>
        <taxon>Agaricomycotina</taxon>
        <taxon>Agaricomycetes</taxon>
        <taxon>Agaricomycetidae</taxon>
        <taxon>Agaricales</taxon>
        <taxon>Marasmiineae</taxon>
        <taxon>Marasmiaceae</taxon>
        <taxon>Tetrapyrgos</taxon>
    </lineage>
</organism>
<protein>
    <submittedName>
        <fullName evidence="2">Uncharacterized protein</fullName>
    </submittedName>
</protein>
<dbReference type="EMBL" id="JAACJM010000217">
    <property type="protein sequence ID" value="KAF5337480.1"/>
    <property type="molecule type" value="Genomic_DNA"/>
</dbReference>
<feature type="compositionally biased region" description="Low complexity" evidence="1">
    <location>
        <begin position="145"/>
        <end position="160"/>
    </location>
</feature>
<feature type="compositionally biased region" description="Low complexity" evidence="1">
    <location>
        <begin position="120"/>
        <end position="132"/>
    </location>
</feature>
<feature type="compositionally biased region" description="Polar residues" evidence="1">
    <location>
        <begin position="97"/>
        <end position="108"/>
    </location>
</feature>
<name>A0A8H5FHJ1_9AGAR</name>
<dbReference type="Proteomes" id="UP000559256">
    <property type="component" value="Unassembled WGS sequence"/>
</dbReference>
<evidence type="ECO:0000256" key="1">
    <source>
        <dbReference type="SAM" id="MobiDB-lite"/>
    </source>
</evidence>
<evidence type="ECO:0000313" key="3">
    <source>
        <dbReference type="Proteomes" id="UP000559256"/>
    </source>
</evidence>
<keyword evidence="3" id="KW-1185">Reference proteome</keyword>
<proteinExistence type="predicted"/>
<feature type="region of interest" description="Disordered" evidence="1">
    <location>
        <begin position="46"/>
        <end position="166"/>
    </location>
</feature>
<feature type="compositionally biased region" description="Basic residues" evidence="1">
    <location>
        <begin position="134"/>
        <end position="144"/>
    </location>
</feature>
<gene>
    <name evidence="2" type="ORF">D9758_013589</name>
</gene>
<reference evidence="2 3" key="1">
    <citation type="journal article" date="2020" name="ISME J.">
        <title>Uncovering the hidden diversity of litter-decomposition mechanisms in mushroom-forming fungi.</title>
        <authorList>
            <person name="Floudas D."/>
            <person name="Bentzer J."/>
            <person name="Ahren D."/>
            <person name="Johansson T."/>
            <person name="Persson P."/>
            <person name="Tunlid A."/>
        </authorList>
    </citation>
    <scope>NUCLEOTIDE SEQUENCE [LARGE SCALE GENOMIC DNA]</scope>
    <source>
        <strain evidence="2 3">CBS 291.85</strain>
    </source>
</reference>
<accession>A0A8H5FHJ1</accession>
<sequence length="216" mass="23905">MASPIPIRSTKKTRPVFVDHFSPSTVHTKSESSDHMIFEMSPFQDQDEFDIPEGPPSPFISPPQKKVVSTSTPPTVMTIKPRPVHKITGFTPDPSFSRPTSPISTPKTPASPASCKTPWTLPRATRPTLPTRTRPPRSARRATRPRNSSPSPSHPKNSDSSDSDLDYFNSVDDFKKVLAYRLERRRPVLRATCNPTHGMGRMGSFSMAPILSSKAV</sequence>
<evidence type="ECO:0000313" key="2">
    <source>
        <dbReference type="EMBL" id="KAF5337480.1"/>
    </source>
</evidence>
<feature type="compositionally biased region" description="Low complexity" evidence="1">
    <location>
        <begin position="62"/>
        <end position="76"/>
    </location>
</feature>
<comment type="caution">
    <text evidence="2">The sequence shown here is derived from an EMBL/GenBank/DDBJ whole genome shotgun (WGS) entry which is preliminary data.</text>
</comment>
<dbReference type="AlphaFoldDB" id="A0A8H5FHJ1"/>